<dbReference type="GO" id="GO:0005737">
    <property type="term" value="C:cytoplasm"/>
    <property type="evidence" value="ECO:0007669"/>
    <property type="project" value="TreeGrafter"/>
</dbReference>
<accession>A0A926F490</accession>
<gene>
    <name evidence="2" type="ORF">H8706_01130</name>
</gene>
<dbReference type="InterPro" id="IPR050325">
    <property type="entry name" value="Prot/Nucl_acid_deglycase"/>
</dbReference>
<sequence length="181" mass="19577">MYLLLLADGFEEIEALSFVDILRRAQIDVRTVSVTGEKTVTGSHKIGICADLTYNEVDFSVVNGAVLPGGLPGTYNLAKSEFVKNLFIRLSDSKKLIGAICAAPYALAEFGILNGKTATANPAFWDKLGNANVDKNSRVCVCDNVITSQGPGTAHEFALKFVELIKGEKIASELKNEMLYK</sequence>
<dbReference type="PANTHER" id="PTHR48094:SF12">
    <property type="entry name" value="PARKINSON DISEASE PROTEIN 7 HOMOLOG"/>
    <property type="match status" value="1"/>
</dbReference>
<reference evidence="2" key="1">
    <citation type="submission" date="2020-08" db="EMBL/GenBank/DDBJ databases">
        <title>Genome public.</title>
        <authorList>
            <person name="Liu C."/>
            <person name="Sun Q."/>
        </authorList>
    </citation>
    <scope>NUCLEOTIDE SEQUENCE</scope>
    <source>
        <strain evidence="2">NSJ-50</strain>
    </source>
</reference>
<evidence type="ECO:0000259" key="1">
    <source>
        <dbReference type="Pfam" id="PF01965"/>
    </source>
</evidence>
<evidence type="ECO:0000313" key="3">
    <source>
        <dbReference type="Proteomes" id="UP000647416"/>
    </source>
</evidence>
<dbReference type="Pfam" id="PF01965">
    <property type="entry name" value="DJ-1_PfpI"/>
    <property type="match status" value="1"/>
</dbReference>
<dbReference type="PANTHER" id="PTHR48094">
    <property type="entry name" value="PROTEIN/NUCLEIC ACID DEGLYCASE DJ-1-RELATED"/>
    <property type="match status" value="1"/>
</dbReference>
<feature type="domain" description="DJ-1/PfpI" evidence="1">
    <location>
        <begin position="3"/>
        <end position="163"/>
    </location>
</feature>
<dbReference type="Proteomes" id="UP000647416">
    <property type="component" value="Unassembled WGS sequence"/>
</dbReference>
<dbReference type="InterPro" id="IPR006287">
    <property type="entry name" value="DJ-1"/>
</dbReference>
<evidence type="ECO:0000313" key="2">
    <source>
        <dbReference type="EMBL" id="MBC8595473.1"/>
    </source>
</evidence>
<dbReference type="RefSeq" id="WP_262431158.1">
    <property type="nucleotide sequence ID" value="NZ_JACRTE010000001.1"/>
</dbReference>
<keyword evidence="3" id="KW-1185">Reference proteome</keyword>
<comment type="caution">
    <text evidence="2">The sequence shown here is derived from an EMBL/GenBank/DDBJ whole genome shotgun (WGS) entry which is preliminary data.</text>
</comment>
<dbReference type="NCBIfam" id="TIGR01383">
    <property type="entry name" value="not_thiJ"/>
    <property type="match status" value="1"/>
</dbReference>
<dbReference type="AlphaFoldDB" id="A0A926F490"/>
<protein>
    <submittedName>
        <fullName evidence="2">DJ-1/PfpI family protein</fullName>
    </submittedName>
</protein>
<dbReference type="EMBL" id="JACRTE010000001">
    <property type="protein sequence ID" value="MBC8595473.1"/>
    <property type="molecule type" value="Genomic_DNA"/>
</dbReference>
<proteinExistence type="predicted"/>
<dbReference type="Gene3D" id="3.40.50.880">
    <property type="match status" value="1"/>
</dbReference>
<name>A0A926F490_9FIRM</name>
<organism evidence="2 3">
    <name type="scientific">Qingrenia yutianensis</name>
    <dbReference type="NCBI Taxonomy" id="2763676"/>
    <lineage>
        <taxon>Bacteria</taxon>
        <taxon>Bacillati</taxon>
        <taxon>Bacillota</taxon>
        <taxon>Clostridia</taxon>
        <taxon>Eubacteriales</taxon>
        <taxon>Oscillospiraceae</taxon>
        <taxon>Qingrenia</taxon>
    </lineage>
</organism>
<dbReference type="InterPro" id="IPR029062">
    <property type="entry name" value="Class_I_gatase-like"/>
</dbReference>
<dbReference type="SUPFAM" id="SSF52317">
    <property type="entry name" value="Class I glutamine amidotransferase-like"/>
    <property type="match status" value="1"/>
</dbReference>
<dbReference type="InterPro" id="IPR002818">
    <property type="entry name" value="DJ-1/PfpI"/>
</dbReference>
<dbReference type="CDD" id="cd03135">
    <property type="entry name" value="GATase1_DJ-1"/>
    <property type="match status" value="1"/>
</dbReference>